<feature type="domain" description="Outer membrane lipoprotein BamD-like" evidence="4">
    <location>
        <begin position="107"/>
        <end position="228"/>
    </location>
</feature>
<organism evidence="5 6">
    <name type="scientific">Alcaligenes ammonioxydans</name>
    <dbReference type="NCBI Taxonomy" id="2582914"/>
    <lineage>
        <taxon>Bacteria</taxon>
        <taxon>Pseudomonadati</taxon>
        <taxon>Pseudomonadota</taxon>
        <taxon>Betaproteobacteria</taxon>
        <taxon>Burkholderiales</taxon>
        <taxon>Alcaligenaceae</taxon>
        <taxon>Alcaligenes</taxon>
    </lineage>
</organism>
<keyword evidence="1 2" id="KW-0732">Signal</keyword>
<evidence type="ECO:0000256" key="3">
    <source>
        <dbReference type="SAM" id="MobiDB-lite"/>
    </source>
</evidence>
<gene>
    <name evidence="5" type="primary">ybgF</name>
    <name evidence="2" type="synonym">cpoB</name>
    <name evidence="5" type="ORF">FE795_13515</name>
</gene>
<dbReference type="InterPro" id="IPR011990">
    <property type="entry name" value="TPR-like_helical_dom_sf"/>
</dbReference>
<feature type="compositionally biased region" description="Polar residues" evidence="3">
    <location>
        <begin position="85"/>
        <end position="94"/>
    </location>
</feature>
<feature type="signal peptide" evidence="2">
    <location>
        <begin position="1"/>
        <end position="29"/>
    </location>
</feature>
<evidence type="ECO:0000313" key="6">
    <source>
        <dbReference type="Proteomes" id="UP000826050"/>
    </source>
</evidence>
<dbReference type="Pfam" id="PF13525">
    <property type="entry name" value="YfiO"/>
    <property type="match status" value="1"/>
</dbReference>
<comment type="function">
    <text evidence="2">Mediates coordination of peptidoglycan synthesis and outer membrane constriction during cell division.</text>
</comment>
<comment type="similarity">
    <text evidence="2">Belongs to the CpoB family.</text>
</comment>
<feature type="coiled-coil region" evidence="2">
    <location>
        <begin position="32"/>
        <end position="59"/>
    </location>
</feature>
<comment type="subcellular location">
    <subcellularLocation>
        <location evidence="2">Periplasm</location>
    </subcellularLocation>
</comment>
<dbReference type="RefSeq" id="WP_003802286.1">
    <property type="nucleotide sequence ID" value="NZ_CP049362.1"/>
</dbReference>
<reference evidence="5 6" key="1">
    <citation type="submission" date="2020-02" db="EMBL/GenBank/DDBJ databases">
        <title>Partial ammonium oxidation to N2 by heterotrophic bacteria.</title>
        <authorList>
            <person name="Wu M."/>
        </authorList>
    </citation>
    <scope>NUCLEOTIDE SEQUENCE [LARGE SCALE GENOMIC DNA]</scope>
    <source>
        <strain evidence="5 6">HO-1</strain>
    </source>
</reference>
<accession>A0ABX8SXT1</accession>
<dbReference type="Proteomes" id="UP000826050">
    <property type="component" value="Chromosome"/>
</dbReference>
<protein>
    <recommendedName>
        <fullName evidence="2">Cell division coordinator CpoB</fullName>
    </recommendedName>
</protein>
<dbReference type="EMBL" id="CP049362">
    <property type="protein sequence ID" value="QXX79932.1"/>
    <property type="molecule type" value="Genomic_DNA"/>
</dbReference>
<keyword evidence="2" id="KW-0574">Periplasm</keyword>
<keyword evidence="2" id="KW-0131">Cell cycle</keyword>
<dbReference type="InterPro" id="IPR039565">
    <property type="entry name" value="BamD-like"/>
</dbReference>
<dbReference type="InterPro" id="IPR034706">
    <property type="entry name" value="CpoB"/>
</dbReference>
<dbReference type="NCBIfam" id="TIGR02795">
    <property type="entry name" value="tol_pal_ybgF"/>
    <property type="match status" value="1"/>
</dbReference>
<sequence precursor="true">MHAYKKPFRLATVALLATAALFASLPAKAFADDEARRAILELRQQIRQMNEQNTQARLQLADQIDMLRSEVVTLRGQVEKLSWQASTQGQNTTAAPGPQSPQAADPQEQAVFDSAMDAYRAGQYKPAADAFASFLAAYPTSVLADEVRFYEGSSLYAIKSFKTSIQKLQAFVKASPQSPRAADALMVTASSQIELNDLSGAKTTLQRIVKDYPQSEAAETARSRLKLLE</sequence>
<evidence type="ECO:0000256" key="2">
    <source>
        <dbReference type="HAMAP-Rule" id="MF_02066"/>
    </source>
</evidence>
<dbReference type="InterPro" id="IPR014162">
    <property type="entry name" value="CpoB_C"/>
</dbReference>
<dbReference type="SUPFAM" id="SSF48452">
    <property type="entry name" value="TPR-like"/>
    <property type="match status" value="1"/>
</dbReference>
<feature type="region of interest" description="Disordered" evidence="3">
    <location>
        <begin position="85"/>
        <end position="106"/>
    </location>
</feature>
<evidence type="ECO:0000256" key="1">
    <source>
        <dbReference type="ARBA" id="ARBA00022729"/>
    </source>
</evidence>
<proteinExistence type="inferred from homology"/>
<keyword evidence="6" id="KW-1185">Reference proteome</keyword>
<keyword evidence="2" id="KW-0175">Coiled coil</keyword>
<evidence type="ECO:0000259" key="4">
    <source>
        <dbReference type="Pfam" id="PF13525"/>
    </source>
</evidence>
<keyword evidence="2" id="KW-0132">Cell division</keyword>
<feature type="chain" id="PRO_5044901908" description="Cell division coordinator CpoB" evidence="2">
    <location>
        <begin position="30"/>
        <end position="229"/>
    </location>
</feature>
<dbReference type="HAMAP" id="MF_02066">
    <property type="entry name" value="CpoB"/>
    <property type="match status" value="1"/>
</dbReference>
<dbReference type="Gene3D" id="1.25.40.10">
    <property type="entry name" value="Tetratricopeptide repeat domain"/>
    <property type="match status" value="1"/>
</dbReference>
<evidence type="ECO:0000313" key="5">
    <source>
        <dbReference type="EMBL" id="QXX79932.1"/>
    </source>
</evidence>
<name>A0ABX8SXT1_9BURK</name>